<dbReference type="InterPro" id="IPR036704">
    <property type="entry name" value="RraA/RraA-like_sf"/>
</dbReference>
<comment type="catalytic activity">
    <reaction evidence="1 10">
        <text>4-hydroxy-4-methyl-2-oxoglutarate = 2 pyruvate</text>
        <dbReference type="Rhea" id="RHEA:22748"/>
        <dbReference type="ChEBI" id="CHEBI:15361"/>
        <dbReference type="ChEBI" id="CHEBI:58276"/>
        <dbReference type="EC" id="4.1.3.17"/>
    </reaction>
</comment>
<comment type="subunit">
    <text evidence="4 10">Homotrimer.</text>
</comment>
<keyword evidence="9" id="KW-0460">Magnesium</keyword>
<evidence type="ECO:0000256" key="8">
    <source>
        <dbReference type="ARBA" id="ARBA00047973"/>
    </source>
</evidence>
<dbReference type="EC" id="4.1.3.17" evidence="10"/>
<keyword evidence="5 9" id="KW-0479">Metal-binding</keyword>
<dbReference type="Pfam" id="PF03737">
    <property type="entry name" value="RraA-like"/>
    <property type="match status" value="1"/>
</dbReference>
<dbReference type="GO" id="GO:0046872">
    <property type="term" value="F:metal ion binding"/>
    <property type="evidence" value="ECO:0007669"/>
    <property type="project" value="UniProtKB-KW"/>
</dbReference>
<dbReference type="InterPro" id="IPR010203">
    <property type="entry name" value="RraA"/>
</dbReference>
<evidence type="ECO:0000256" key="4">
    <source>
        <dbReference type="ARBA" id="ARBA00011233"/>
    </source>
</evidence>
<keyword evidence="6 10" id="KW-0456">Lyase</keyword>
<evidence type="ECO:0000313" key="11">
    <source>
        <dbReference type="EMBL" id="SEN38485.1"/>
    </source>
</evidence>
<comment type="similarity">
    <text evidence="3 10">Belongs to the class II aldolase/RraA-like family.</text>
</comment>
<name>A0A1H8G3Z9_9BACL</name>
<proteinExistence type="inferred from homology"/>
<dbReference type="NCBIfam" id="TIGR01935">
    <property type="entry name" value="NOT-MenG"/>
    <property type="match status" value="1"/>
</dbReference>
<comment type="function">
    <text evidence="7 10">Catalyzes the aldol cleavage of 4-hydroxy-4-methyl-2-oxoglutarate (HMG) into 2 molecules of pyruvate. Also contains a secondary oxaloacetate (OAA) decarboxylase activity due to the common pyruvate enolate transition state formed following C-C bond cleavage in the retro-aldol and decarboxylation reactions.</text>
</comment>
<sequence length="168" mass="18086">MKIKTTDLCDQFSDQIHVCEDIFQSFGKRKNFYGPIHTVKVFEDNVLVKQALETIPSGSVLVVDGGGSKQCALLGDRLAGIAAERGLAGIIIYGCVRDTADLAKLDIGVLAIGKNPRKSRKEGKGEAGIPVSFAGIQWEPGHYVYADEDGVVVSKTKLSSHGNHSRKT</sequence>
<dbReference type="Gene3D" id="3.50.30.40">
    <property type="entry name" value="Ribonuclease E inhibitor RraA/RraA-like"/>
    <property type="match status" value="1"/>
</dbReference>
<dbReference type="NCBIfam" id="NF006875">
    <property type="entry name" value="PRK09372.1"/>
    <property type="match status" value="1"/>
</dbReference>
<dbReference type="CDD" id="cd16841">
    <property type="entry name" value="RraA_family"/>
    <property type="match status" value="1"/>
</dbReference>
<gene>
    <name evidence="11" type="ORF">SAMN05444955_11046</name>
</gene>
<dbReference type="OrthoDB" id="9784786at2"/>
<evidence type="ECO:0000256" key="3">
    <source>
        <dbReference type="ARBA" id="ARBA00008621"/>
    </source>
</evidence>
<evidence type="ECO:0000256" key="1">
    <source>
        <dbReference type="ARBA" id="ARBA00001342"/>
    </source>
</evidence>
<feature type="binding site" evidence="9">
    <location>
        <begin position="75"/>
        <end position="78"/>
    </location>
    <ligand>
        <name>substrate</name>
    </ligand>
</feature>
<dbReference type="GO" id="GO:0008428">
    <property type="term" value="F:ribonuclease inhibitor activity"/>
    <property type="evidence" value="ECO:0007669"/>
    <property type="project" value="InterPro"/>
</dbReference>
<feature type="binding site" evidence="9">
    <location>
        <position position="97"/>
    </location>
    <ligand>
        <name>substrate</name>
    </ligand>
</feature>
<dbReference type="InterPro" id="IPR005493">
    <property type="entry name" value="RraA/RraA-like"/>
</dbReference>
<comment type="cofactor">
    <cofactor evidence="2 10">
        <name>a divalent metal cation</name>
        <dbReference type="ChEBI" id="CHEBI:60240"/>
    </cofactor>
</comment>
<evidence type="ECO:0000256" key="2">
    <source>
        <dbReference type="ARBA" id="ARBA00001968"/>
    </source>
</evidence>
<protein>
    <recommendedName>
        <fullName evidence="10">4-hydroxy-4-methyl-2-oxoglutarate aldolase</fullName>
        <shortName evidence="10">HMG aldolase</shortName>
        <ecNumber evidence="10">4.1.1.112</ecNumber>
        <ecNumber evidence="10">4.1.3.17</ecNumber>
    </recommendedName>
    <alternativeName>
        <fullName evidence="10">Oxaloacetate decarboxylase</fullName>
    </alternativeName>
</protein>
<keyword evidence="12" id="KW-1185">Reference proteome</keyword>
<dbReference type="SUPFAM" id="SSF89562">
    <property type="entry name" value="RraA-like"/>
    <property type="match status" value="1"/>
</dbReference>
<dbReference type="EMBL" id="FOCQ01000010">
    <property type="protein sequence ID" value="SEN38485.1"/>
    <property type="molecule type" value="Genomic_DNA"/>
</dbReference>
<dbReference type="Proteomes" id="UP000199695">
    <property type="component" value="Unassembled WGS sequence"/>
</dbReference>
<dbReference type="GO" id="GO:0051252">
    <property type="term" value="P:regulation of RNA metabolic process"/>
    <property type="evidence" value="ECO:0007669"/>
    <property type="project" value="InterPro"/>
</dbReference>
<dbReference type="PANTHER" id="PTHR33254:SF4">
    <property type="entry name" value="4-HYDROXY-4-METHYL-2-OXOGLUTARATE ALDOLASE 3-RELATED"/>
    <property type="match status" value="1"/>
</dbReference>
<reference evidence="11 12" key="1">
    <citation type="submission" date="2016-10" db="EMBL/GenBank/DDBJ databases">
        <authorList>
            <person name="de Groot N.N."/>
        </authorList>
    </citation>
    <scope>NUCLEOTIDE SEQUENCE [LARGE SCALE GENOMIC DNA]</scope>
    <source>
        <strain evidence="11 12">DSM 46701</strain>
    </source>
</reference>
<dbReference type="RefSeq" id="WP_089969523.1">
    <property type="nucleotide sequence ID" value="NZ_FOCQ01000010.1"/>
</dbReference>
<dbReference type="GO" id="GO:0008948">
    <property type="term" value="F:oxaloacetate decarboxylase activity"/>
    <property type="evidence" value="ECO:0007669"/>
    <property type="project" value="UniProtKB-EC"/>
</dbReference>
<evidence type="ECO:0000256" key="5">
    <source>
        <dbReference type="ARBA" id="ARBA00022723"/>
    </source>
</evidence>
<accession>A0A1H8G3Z9</accession>
<comment type="cofactor">
    <cofactor evidence="9">
        <name>Mg(2+)</name>
        <dbReference type="ChEBI" id="CHEBI:18420"/>
    </cofactor>
</comment>
<dbReference type="EC" id="4.1.1.112" evidence="10"/>
<comment type="catalytic activity">
    <reaction evidence="8 10">
        <text>oxaloacetate + H(+) = pyruvate + CO2</text>
        <dbReference type="Rhea" id="RHEA:15641"/>
        <dbReference type="ChEBI" id="CHEBI:15361"/>
        <dbReference type="ChEBI" id="CHEBI:15378"/>
        <dbReference type="ChEBI" id="CHEBI:16452"/>
        <dbReference type="ChEBI" id="CHEBI:16526"/>
        <dbReference type="EC" id="4.1.1.112"/>
    </reaction>
</comment>
<dbReference type="STRING" id="1173111.SAMN05444955_11046"/>
<dbReference type="GO" id="GO:0047443">
    <property type="term" value="F:4-hydroxy-4-methyl-2-oxoglutarate aldolase activity"/>
    <property type="evidence" value="ECO:0007669"/>
    <property type="project" value="UniProtKB-EC"/>
</dbReference>
<evidence type="ECO:0000256" key="10">
    <source>
        <dbReference type="RuleBase" id="RU004338"/>
    </source>
</evidence>
<evidence type="ECO:0000256" key="7">
    <source>
        <dbReference type="ARBA" id="ARBA00025046"/>
    </source>
</evidence>
<evidence type="ECO:0000256" key="9">
    <source>
        <dbReference type="PIRSR" id="PIRSR605493-1"/>
    </source>
</evidence>
<organism evidence="11 12">
    <name type="scientific">Lihuaxuella thermophila</name>
    <dbReference type="NCBI Taxonomy" id="1173111"/>
    <lineage>
        <taxon>Bacteria</taxon>
        <taxon>Bacillati</taxon>
        <taxon>Bacillota</taxon>
        <taxon>Bacilli</taxon>
        <taxon>Bacillales</taxon>
        <taxon>Thermoactinomycetaceae</taxon>
        <taxon>Lihuaxuella</taxon>
    </lineage>
</organism>
<feature type="binding site" evidence="9">
    <location>
        <position position="98"/>
    </location>
    <ligand>
        <name>Mg(2+)</name>
        <dbReference type="ChEBI" id="CHEBI:18420"/>
    </ligand>
</feature>
<dbReference type="AlphaFoldDB" id="A0A1H8G3Z9"/>
<dbReference type="PANTHER" id="PTHR33254">
    <property type="entry name" value="4-HYDROXY-4-METHYL-2-OXOGLUTARATE ALDOLASE 3-RELATED"/>
    <property type="match status" value="1"/>
</dbReference>
<evidence type="ECO:0000313" key="12">
    <source>
        <dbReference type="Proteomes" id="UP000199695"/>
    </source>
</evidence>
<evidence type="ECO:0000256" key="6">
    <source>
        <dbReference type="ARBA" id="ARBA00023239"/>
    </source>
</evidence>